<dbReference type="eggNOG" id="KOG2440">
    <property type="taxonomic scope" value="Eukaryota"/>
</dbReference>
<keyword evidence="3 12" id="KW-0808">Transferase</keyword>
<dbReference type="PIRSF" id="PIRSF000534">
    <property type="entry name" value="PPi_PFK_TP0108"/>
    <property type="match status" value="1"/>
</dbReference>
<keyword evidence="8" id="KW-0460">Magnesium</keyword>
<dbReference type="Gramene" id="EME30508">
    <property type="protein sequence ID" value="EME30508"/>
    <property type="gene ID" value="Gasu_21800"/>
</dbReference>
<evidence type="ECO:0000313" key="13">
    <source>
        <dbReference type="Proteomes" id="UP000030680"/>
    </source>
</evidence>
<dbReference type="Gene3D" id="3.40.50.450">
    <property type="match status" value="1"/>
</dbReference>
<evidence type="ECO:0000256" key="6">
    <source>
        <dbReference type="ARBA" id="ARBA00022777"/>
    </source>
</evidence>
<proteinExistence type="predicted"/>
<sequence length="528" mass="58113">MDSAEVILAAMKNNPEMPILTAHSNPYPFSMEKSESAIAKLAEAAQVTGNTEDSETELPKVFDRTHLDDPRFEDYSKILKPRTGGDLSRVFPPKICSWAPCGTYPSPFKSNPERFNLGLSFVSDEETVLVDIIGHVTQPTASREFLRAGPRETISFHPKSVKAAIVTCGGLCPGINSVVREIYNTLHHLYGVEEVYGIPFGYRGFYSPEIEYIRLTDKNVASIHHQGGSHLGSSRGGFDLKKIVDAIEDNNFNQVYIIGGDGTQRGAIKIHDEVVHRKLKVSVVGIPKTIDNDIALIDKSFGFDTAVEEAQRAIRSAVVEARSAQNGIGLVKLMGRNSGYIAMYATLASHDVDICLIPEVSFTLEGSCGLLQYIKSLLKRKGYCVIVVAEGAGMDILKDEVDMSKRDASGNIKMPDIGLFLKDRINSWFSEQQGIEVTLKYIDPTYMIRSIPANASDCLMCGLLAQSAVHSAMAGRGGFTIGVINTQYSIIPMHELCSRGRIKVFQVDVNSRMWHRVLATTEQPDFRA</sequence>
<evidence type="ECO:0000256" key="5">
    <source>
        <dbReference type="ARBA" id="ARBA00022741"/>
    </source>
</evidence>
<dbReference type="PANTHER" id="PTHR45770">
    <property type="entry name" value="ATP-DEPENDENT 6-PHOSPHOFRUCTOKINASE 1"/>
    <property type="match status" value="1"/>
</dbReference>
<dbReference type="GO" id="GO:0005737">
    <property type="term" value="C:cytoplasm"/>
    <property type="evidence" value="ECO:0007669"/>
    <property type="project" value="UniProtKB-ARBA"/>
</dbReference>
<dbReference type="NCBIfam" id="NF005301">
    <property type="entry name" value="PRK06830.1"/>
    <property type="match status" value="1"/>
</dbReference>
<keyword evidence="13" id="KW-1185">Reference proteome</keyword>
<comment type="function">
    <text evidence="2">Catalyzes the phosphorylation of D-fructose 6-phosphate to fructose 1,6-bisphosphate by ATP, the first committing step of glycolysis.</text>
</comment>
<dbReference type="InterPro" id="IPR000023">
    <property type="entry name" value="Phosphofructokinase_dom"/>
</dbReference>
<dbReference type="OrthoDB" id="537915at2759"/>
<keyword evidence="4" id="KW-0479">Metal-binding</keyword>
<dbReference type="GO" id="GO:0006002">
    <property type="term" value="P:fructose 6-phosphate metabolic process"/>
    <property type="evidence" value="ECO:0007669"/>
    <property type="project" value="InterPro"/>
</dbReference>
<dbReference type="InterPro" id="IPR022953">
    <property type="entry name" value="ATP_PFK"/>
</dbReference>
<dbReference type="STRING" id="130081.M2Y3F3"/>
<dbReference type="UniPathway" id="UPA00109">
    <property type="reaction ID" value="UER00182"/>
</dbReference>
<dbReference type="EC" id="2.7.1.11" evidence="12"/>
<evidence type="ECO:0000313" key="12">
    <source>
        <dbReference type="EMBL" id="EME30508.1"/>
    </source>
</evidence>
<evidence type="ECO:0000256" key="10">
    <source>
        <dbReference type="ARBA" id="ARBA00048070"/>
    </source>
</evidence>
<dbReference type="PRINTS" id="PR00476">
    <property type="entry name" value="PHFRCTKINASE"/>
</dbReference>
<dbReference type="OMA" id="SRIHFRG"/>
<name>M2Y3F3_GALSU</name>
<keyword evidence="6 12" id="KW-0418">Kinase</keyword>
<evidence type="ECO:0000256" key="8">
    <source>
        <dbReference type="ARBA" id="ARBA00022842"/>
    </source>
</evidence>
<dbReference type="EMBL" id="KB454499">
    <property type="protein sequence ID" value="EME30508.1"/>
    <property type="molecule type" value="Genomic_DNA"/>
</dbReference>
<dbReference type="RefSeq" id="XP_005707028.1">
    <property type="nucleotide sequence ID" value="XM_005706971.1"/>
</dbReference>
<dbReference type="InterPro" id="IPR012004">
    <property type="entry name" value="PyroP-dep_PFK_TP0108"/>
</dbReference>
<dbReference type="GO" id="GO:0005524">
    <property type="term" value="F:ATP binding"/>
    <property type="evidence" value="ECO:0007669"/>
    <property type="project" value="UniProtKB-KW"/>
</dbReference>
<dbReference type="GeneID" id="17089232"/>
<dbReference type="AlphaFoldDB" id="M2Y3F3"/>
<evidence type="ECO:0000256" key="1">
    <source>
        <dbReference type="ARBA" id="ARBA00001946"/>
    </source>
</evidence>
<dbReference type="InterPro" id="IPR050929">
    <property type="entry name" value="PFKA"/>
</dbReference>
<comment type="cofactor">
    <cofactor evidence="1">
        <name>Mg(2+)</name>
        <dbReference type="ChEBI" id="CHEBI:18420"/>
    </cofactor>
</comment>
<evidence type="ECO:0000256" key="7">
    <source>
        <dbReference type="ARBA" id="ARBA00022840"/>
    </source>
</evidence>
<evidence type="ECO:0000256" key="4">
    <source>
        <dbReference type="ARBA" id="ARBA00022723"/>
    </source>
</evidence>
<evidence type="ECO:0000259" key="11">
    <source>
        <dbReference type="Pfam" id="PF00365"/>
    </source>
</evidence>
<dbReference type="InterPro" id="IPR035966">
    <property type="entry name" value="PKF_sf"/>
</dbReference>
<dbReference type="SUPFAM" id="SSF53784">
    <property type="entry name" value="Phosphofructokinase"/>
    <property type="match status" value="1"/>
</dbReference>
<comment type="catalytic activity">
    <reaction evidence="10">
        <text>beta-D-fructose 6-phosphate + ATP = beta-D-fructose 1,6-bisphosphate + ADP + H(+)</text>
        <dbReference type="Rhea" id="RHEA:16109"/>
        <dbReference type="ChEBI" id="CHEBI:15378"/>
        <dbReference type="ChEBI" id="CHEBI:30616"/>
        <dbReference type="ChEBI" id="CHEBI:32966"/>
        <dbReference type="ChEBI" id="CHEBI:57634"/>
        <dbReference type="ChEBI" id="CHEBI:456216"/>
        <dbReference type="EC" id="2.7.1.11"/>
    </reaction>
</comment>
<dbReference type="Proteomes" id="UP000030680">
    <property type="component" value="Unassembled WGS sequence"/>
</dbReference>
<feature type="domain" description="Phosphofructokinase" evidence="11">
    <location>
        <begin position="163"/>
        <end position="470"/>
    </location>
</feature>
<reference evidence="13" key="1">
    <citation type="journal article" date="2013" name="Science">
        <title>Gene transfer from bacteria and archaea facilitated evolution of an extremophilic eukaryote.</title>
        <authorList>
            <person name="Schonknecht G."/>
            <person name="Chen W.H."/>
            <person name="Ternes C.M."/>
            <person name="Barbier G.G."/>
            <person name="Shrestha R.P."/>
            <person name="Stanke M."/>
            <person name="Brautigam A."/>
            <person name="Baker B.J."/>
            <person name="Banfield J.F."/>
            <person name="Garavito R.M."/>
            <person name="Carr K."/>
            <person name="Wilkerson C."/>
            <person name="Rensing S.A."/>
            <person name="Gagneul D."/>
            <person name="Dickenson N.E."/>
            <person name="Oesterhelt C."/>
            <person name="Lercher M.J."/>
            <person name="Weber A.P."/>
        </authorList>
    </citation>
    <scope>NUCLEOTIDE SEQUENCE [LARGE SCALE GENOMIC DNA]</scope>
    <source>
        <strain evidence="13">074W</strain>
    </source>
</reference>
<evidence type="ECO:0000256" key="3">
    <source>
        <dbReference type="ARBA" id="ARBA00022679"/>
    </source>
</evidence>
<accession>M2Y3F3</accession>
<dbReference type="GO" id="GO:0003872">
    <property type="term" value="F:6-phosphofructokinase activity"/>
    <property type="evidence" value="ECO:0007669"/>
    <property type="project" value="UniProtKB-EC"/>
</dbReference>
<keyword evidence="5" id="KW-0547">Nucleotide-binding</keyword>
<dbReference type="FunFam" id="3.40.50.450:FF:000002">
    <property type="entry name" value="ATP-dependent 6-phosphofructokinase"/>
    <property type="match status" value="1"/>
</dbReference>
<keyword evidence="9" id="KW-0324">Glycolysis</keyword>
<evidence type="ECO:0000256" key="2">
    <source>
        <dbReference type="ARBA" id="ARBA00002659"/>
    </source>
</evidence>
<protein>
    <submittedName>
        <fullName evidence="12">6-phosphofructokinase isoform 2</fullName>
        <ecNumber evidence="12">2.7.1.11</ecNumber>
    </submittedName>
</protein>
<gene>
    <name evidence="12" type="ORF">Gasu_21800</name>
</gene>
<organism evidence="12 13">
    <name type="scientific">Galdieria sulphuraria</name>
    <name type="common">Red alga</name>
    <dbReference type="NCBI Taxonomy" id="130081"/>
    <lineage>
        <taxon>Eukaryota</taxon>
        <taxon>Rhodophyta</taxon>
        <taxon>Bangiophyceae</taxon>
        <taxon>Galdieriales</taxon>
        <taxon>Galdieriaceae</taxon>
        <taxon>Galdieria</taxon>
    </lineage>
</organism>
<dbReference type="GO" id="GO:0046872">
    <property type="term" value="F:metal ion binding"/>
    <property type="evidence" value="ECO:0007669"/>
    <property type="project" value="UniProtKB-KW"/>
</dbReference>
<dbReference type="Pfam" id="PF00365">
    <property type="entry name" value="PFK"/>
    <property type="match status" value="1"/>
</dbReference>
<evidence type="ECO:0000256" key="9">
    <source>
        <dbReference type="ARBA" id="ARBA00023152"/>
    </source>
</evidence>
<keyword evidence="7" id="KW-0067">ATP-binding</keyword>